<accession>A0ABU1K1X5</accession>
<dbReference type="NCBIfam" id="TIGR04183">
    <property type="entry name" value="Por_Secre_tail"/>
    <property type="match status" value="1"/>
</dbReference>
<feature type="domain" description="Secretion system C-terminal sorting" evidence="2">
    <location>
        <begin position="373"/>
        <end position="432"/>
    </location>
</feature>
<keyword evidence="4" id="KW-1185">Reference proteome</keyword>
<dbReference type="EMBL" id="JAVDQA010000001">
    <property type="protein sequence ID" value="MDR6299602.1"/>
    <property type="molecule type" value="Genomic_DNA"/>
</dbReference>
<gene>
    <name evidence="3" type="ORF">GGR31_000218</name>
</gene>
<keyword evidence="1" id="KW-0732">Signal</keyword>
<dbReference type="Pfam" id="PF18962">
    <property type="entry name" value="Por_Secre_tail"/>
    <property type="match status" value="1"/>
</dbReference>
<sequence>MMKLKKYPTTTIINTPYGKIKQIGLVLWALVFTITLSAQDVYVAGYDNYGSSDIAQIWEGDGTTENLTSGNETARATDIFIYEGDQYVSGYEDDGNHYVAKIWKNGTPQDLTDGSQRAYAQSVFVADGDVYVAGYEDNGTNDVAKLWKNGNPQNLTDGSQNAHAESVFVADGNVYVIGTEYDYSVDGNYVDAVAKIWKNGTAQDLTDGTNYAYIESVFVNNGDVYAAGRESNGTNYIAKLWKNGNPQNLTDGSSRASANSVFINNGDVYVVGYDGDDPMLWKNGVGEILNTNSAFDGARAYSVYVSGNDVYVAGTSSASNGSQNCSFATFWKNGYIDFISQACPDNTAMYSVVVDDGQLGVDTVSGLQNNLALYPNPVQDVLYINVQEPTGLQLYNLQGQLLQEIEAGQNTQINMSGLAAGVYFIKDLNGGTSHKVVKE</sequence>
<reference evidence="3 4" key="1">
    <citation type="submission" date="2023-07" db="EMBL/GenBank/DDBJ databases">
        <title>Genomic Encyclopedia of Type Strains, Phase IV (KMG-IV): sequencing the most valuable type-strain genomes for metagenomic binning, comparative biology and taxonomic classification.</title>
        <authorList>
            <person name="Goeker M."/>
        </authorList>
    </citation>
    <scope>NUCLEOTIDE SEQUENCE [LARGE SCALE GENOMIC DNA]</scope>
    <source>
        <strain evidence="3 4">DSM 102814</strain>
    </source>
</reference>
<comment type="caution">
    <text evidence="3">The sequence shown here is derived from an EMBL/GenBank/DDBJ whole genome shotgun (WGS) entry which is preliminary data.</text>
</comment>
<proteinExistence type="predicted"/>
<dbReference type="RefSeq" id="WP_309726436.1">
    <property type="nucleotide sequence ID" value="NZ_JAVDQA010000001.1"/>
</dbReference>
<evidence type="ECO:0000256" key="1">
    <source>
        <dbReference type="ARBA" id="ARBA00022729"/>
    </source>
</evidence>
<dbReference type="InterPro" id="IPR026444">
    <property type="entry name" value="Secre_tail"/>
</dbReference>
<dbReference type="SUPFAM" id="SSF50965">
    <property type="entry name" value="Galactose oxidase, central domain"/>
    <property type="match status" value="1"/>
</dbReference>
<name>A0ABU1K1X5_9FLAO</name>
<evidence type="ECO:0000313" key="4">
    <source>
        <dbReference type="Proteomes" id="UP001257659"/>
    </source>
</evidence>
<dbReference type="Proteomes" id="UP001257659">
    <property type="component" value="Unassembled WGS sequence"/>
</dbReference>
<evidence type="ECO:0000313" key="3">
    <source>
        <dbReference type="EMBL" id="MDR6299602.1"/>
    </source>
</evidence>
<organism evidence="3 4">
    <name type="scientific">Mesonia maritima</name>
    <dbReference type="NCBI Taxonomy" id="1793873"/>
    <lineage>
        <taxon>Bacteria</taxon>
        <taxon>Pseudomonadati</taxon>
        <taxon>Bacteroidota</taxon>
        <taxon>Flavobacteriia</taxon>
        <taxon>Flavobacteriales</taxon>
        <taxon>Flavobacteriaceae</taxon>
        <taxon>Mesonia</taxon>
    </lineage>
</organism>
<dbReference type="InterPro" id="IPR011043">
    <property type="entry name" value="Gal_Oxase/kelch_b-propeller"/>
</dbReference>
<evidence type="ECO:0000259" key="2">
    <source>
        <dbReference type="Pfam" id="PF18962"/>
    </source>
</evidence>
<protein>
    <recommendedName>
        <fullName evidence="2">Secretion system C-terminal sorting domain-containing protein</fullName>
    </recommendedName>
</protein>